<keyword evidence="3" id="KW-1185">Reference proteome</keyword>
<accession>S3D0Q4</accession>
<dbReference type="InterPro" id="IPR025870">
    <property type="entry name" value="Glyoxalase-like_dom"/>
</dbReference>
<dbReference type="GeneID" id="19460586"/>
<dbReference type="Pfam" id="PF13468">
    <property type="entry name" value="Glyoxalase_3"/>
    <property type="match status" value="1"/>
</dbReference>
<dbReference type="KEGG" id="glz:GLAREA_01528"/>
<dbReference type="InterPro" id="IPR029068">
    <property type="entry name" value="Glyas_Bleomycin-R_OHBP_Dase"/>
</dbReference>
<reference evidence="2 3" key="1">
    <citation type="journal article" date="2013" name="BMC Genomics">
        <title>Genomics-driven discovery of the pneumocandin biosynthetic gene cluster in the fungus Glarea lozoyensis.</title>
        <authorList>
            <person name="Chen L."/>
            <person name="Yue Q."/>
            <person name="Zhang X."/>
            <person name="Xiang M."/>
            <person name="Wang C."/>
            <person name="Li S."/>
            <person name="Che Y."/>
            <person name="Ortiz-Lopez F.J."/>
            <person name="Bills G.F."/>
            <person name="Liu X."/>
            <person name="An Z."/>
        </authorList>
    </citation>
    <scope>NUCLEOTIDE SEQUENCE [LARGE SCALE GENOMIC DNA]</scope>
    <source>
        <strain evidence="3">ATCC 20868 / MF5171</strain>
    </source>
</reference>
<dbReference type="eggNOG" id="ENOG502S4CM">
    <property type="taxonomic scope" value="Eukaryota"/>
</dbReference>
<gene>
    <name evidence="2" type="ORF">GLAREA_01528</name>
</gene>
<dbReference type="EMBL" id="KE145371">
    <property type="protein sequence ID" value="EPE25616.1"/>
    <property type="molecule type" value="Genomic_DNA"/>
</dbReference>
<feature type="domain" description="Glyoxalase-like" evidence="1">
    <location>
        <begin position="4"/>
        <end position="194"/>
    </location>
</feature>
<name>S3D0Q4_GLAL2</name>
<dbReference type="RefSeq" id="XP_008086935.1">
    <property type="nucleotide sequence ID" value="XM_008088744.1"/>
</dbReference>
<organism evidence="2 3">
    <name type="scientific">Glarea lozoyensis (strain ATCC 20868 / MF5171)</name>
    <dbReference type="NCBI Taxonomy" id="1116229"/>
    <lineage>
        <taxon>Eukaryota</taxon>
        <taxon>Fungi</taxon>
        <taxon>Dikarya</taxon>
        <taxon>Ascomycota</taxon>
        <taxon>Pezizomycotina</taxon>
        <taxon>Leotiomycetes</taxon>
        <taxon>Helotiales</taxon>
        <taxon>Helotiaceae</taxon>
        <taxon>Glarea</taxon>
    </lineage>
</organism>
<evidence type="ECO:0000313" key="3">
    <source>
        <dbReference type="Proteomes" id="UP000016922"/>
    </source>
</evidence>
<dbReference type="HOGENOM" id="CLU_058475_1_0_1"/>
<dbReference type="OMA" id="ENTIVDW"/>
<protein>
    <submittedName>
        <fullName evidence="2">Glyoxalase</fullName>
    </submittedName>
</protein>
<evidence type="ECO:0000313" key="2">
    <source>
        <dbReference type="EMBL" id="EPE25616.1"/>
    </source>
</evidence>
<proteinExistence type="predicted"/>
<sequence>MPSLDHIILLVSHSTLTSLPQFLTKNFTVTPGGRHADNLTENVLICFRDGVYIELIAFIPGQEGRETHWWGNKKEGGIIDFAFTGESAEGNWEAVNGRLEGKEVGVRYEKPVKGGRIRGDGKEVRWFVTFPELKGTRYQRGVLPFFCHDDTERTLRVPSDKENVEHSCGAQGIRSLSIYVPEEMIDELRKVYSAVLGVDCDDGGGYVVNSLNGGMKTTIVLKTPAKGDAALEKEMNERGGLFIGELIFWGKGGKELKIDGDRSLRLGLGDQFF</sequence>
<evidence type="ECO:0000259" key="1">
    <source>
        <dbReference type="Pfam" id="PF13468"/>
    </source>
</evidence>
<dbReference type="PANTHER" id="PTHR40265">
    <property type="entry name" value="BLL2707 PROTEIN"/>
    <property type="match status" value="1"/>
</dbReference>
<dbReference type="Gene3D" id="3.10.180.10">
    <property type="entry name" value="2,3-Dihydroxybiphenyl 1,2-Dioxygenase, domain 1"/>
    <property type="match status" value="1"/>
</dbReference>
<dbReference type="PANTHER" id="PTHR40265:SF1">
    <property type="entry name" value="GLYOXALASE-LIKE DOMAIN-CONTAINING PROTEIN"/>
    <property type="match status" value="1"/>
</dbReference>
<dbReference type="Proteomes" id="UP000016922">
    <property type="component" value="Unassembled WGS sequence"/>
</dbReference>
<dbReference type="AlphaFoldDB" id="S3D0Q4"/>
<dbReference type="OrthoDB" id="408973at2759"/>